<gene>
    <name evidence="5 8" type="primary">hflX</name>
    <name evidence="8" type="ORF">SMD27_09540</name>
</gene>
<evidence type="ECO:0000313" key="9">
    <source>
        <dbReference type="Proteomes" id="UP001279642"/>
    </source>
</evidence>
<keyword evidence="4 5" id="KW-0342">GTP-binding</keyword>
<dbReference type="Gene3D" id="3.40.50.11060">
    <property type="entry name" value="GTPase HflX, N-terminal domain"/>
    <property type="match status" value="1"/>
</dbReference>
<dbReference type="Gene3D" id="6.10.250.2860">
    <property type="match status" value="1"/>
</dbReference>
<dbReference type="InterPro" id="IPR045498">
    <property type="entry name" value="HflX_C"/>
</dbReference>
<dbReference type="PIRSF" id="PIRSF006809">
    <property type="entry name" value="GTP-binding_hflX_prd"/>
    <property type="match status" value="1"/>
</dbReference>
<dbReference type="InterPro" id="IPR032305">
    <property type="entry name" value="GTP-bd_M"/>
</dbReference>
<evidence type="ECO:0000313" key="8">
    <source>
        <dbReference type="EMBL" id="MDY0883087.1"/>
    </source>
</evidence>
<evidence type="ECO:0000256" key="1">
    <source>
        <dbReference type="ARBA" id="ARBA00022723"/>
    </source>
</evidence>
<comment type="caution">
    <text evidence="8">The sequence shown here is derived from an EMBL/GenBank/DDBJ whole genome shotgun (WGS) entry which is preliminary data.</text>
</comment>
<dbReference type="Pfam" id="PF19275">
    <property type="entry name" value="HflX_C"/>
    <property type="match status" value="1"/>
</dbReference>
<dbReference type="PRINTS" id="PR00326">
    <property type="entry name" value="GTP1OBG"/>
</dbReference>
<dbReference type="PANTHER" id="PTHR10229:SF0">
    <property type="entry name" value="GTP-BINDING PROTEIN 6-RELATED"/>
    <property type="match status" value="1"/>
</dbReference>
<sequence length="446" mass="49270">MVIHPDLRQAARPASGPGRSPEARLAEACGLSLAIDLNIVAAEVIRLNAVKPATLIGGGAVERLRDLIEAEEISVVIVDGAVTPIQQRNLEKAWNAKVIDRTGLILEIFGERARTREGQLQVELAALSYQRSRLVRSWTHLERQRGGFGFLGGPGESQLEIDRRLIDERMVRIKRDLDDVRRTRGLHRRARQRVPYPVVALVGYTNAGKSTLFNRLTRSDVFAKDLLFATLDPTMRRVKLPSGRDIILSDTVGFISDLPTELVAAFRATLEEVLEADLLLHVRDVSHPESEAQKADVEQVLSGLGIEMATGDDGVLPSTGKGILEVLNKIDLMEPEQRQSLLDQARRDPPLVPISAVTGEGCDALLAEIERQLAANRLVVTYHLGHDQGGAVAWLYKHGEVLERADNDESAELMVRLSPTDIERFERMHGRELKNGMTESGGKHLP</sequence>
<dbReference type="Gene3D" id="3.40.50.300">
    <property type="entry name" value="P-loop containing nucleotide triphosphate hydrolases"/>
    <property type="match status" value="1"/>
</dbReference>
<dbReference type="EMBL" id="JAXCLW010000002">
    <property type="protein sequence ID" value="MDY0883087.1"/>
    <property type="molecule type" value="Genomic_DNA"/>
</dbReference>
<evidence type="ECO:0000259" key="7">
    <source>
        <dbReference type="PROSITE" id="PS51705"/>
    </source>
</evidence>
<dbReference type="NCBIfam" id="TIGR03156">
    <property type="entry name" value="GTP_HflX"/>
    <property type="match status" value="1"/>
</dbReference>
<comment type="function">
    <text evidence="5">GTPase that associates with the 50S ribosomal subunit and may have a role during protein synthesis or ribosome biogenesis.</text>
</comment>
<evidence type="ECO:0000256" key="5">
    <source>
        <dbReference type="HAMAP-Rule" id="MF_00900"/>
    </source>
</evidence>
<dbReference type="Pfam" id="PF13167">
    <property type="entry name" value="GTP-bdg_N"/>
    <property type="match status" value="1"/>
</dbReference>
<dbReference type="InterPro" id="IPR027417">
    <property type="entry name" value="P-loop_NTPase"/>
</dbReference>
<accession>A0ABU5EB24</accession>
<comment type="subunit">
    <text evidence="5">Monomer. Associates with the 50S ribosomal subunit.</text>
</comment>
<dbReference type="Pfam" id="PF16360">
    <property type="entry name" value="GTP-bdg_M"/>
    <property type="match status" value="1"/>
</dbReference>
<keyword evidence="3" id="KW-0460">Magnesium</keyword>
<dbReference type="HAMAP" id="MF_00900">
    <property type="entry name" value="GTPase_HflX"/>
    <property type="match status" value="1"/>
</dbReference>
<dbReference type="InterPro" id="IPR016496">
    <property type="entry name" value="GTPase_HflX"/>
</dbReference>
<protein>
    <recommendedName>
        <fullName evidence="5">GTPase HflX</fullName>
    </recommendedName>
    <alternativeName>
        <fullName evidence="5">GTP-binding protein HflX</fullName>
    </alternativeName>
</protein>
<dbReference type="InterPro" id="IPR030394">
    <property type="entry name" value="G_HFLX_dom"/>
</dbReference>
<dbReference type="InterPro" id="IPR006073">
    <property type="entry name" value="GTP-bd"/>
</dbReference>
<reference evidence="8 9" key="1">
    <citation type="journal article" date="2016" name="Antonie Van Leeuwenhoek">
        <title>Dongia soli sp. nov., isolated from soil from Dokdo, Korea.</title>
        <authorList>
            <person name="Kim D.U."/>
            <person name="Lee H."/>
            <person name="Kim H."/>
            <person name="Kim S.G."/>
            <person name="Ka J.O."/>
        </authorList>
    </citation>
    <scope>NUCLEOTIDE SEQUENCE [LARGE SCALE GENOMIC DNA]</scope>
    <source>
        <strain evidence="8 9">D78</strain>
    </source>
</reference>
<dbReference type="PANTHER" id="PTHR10229">
    <property type="entry name" value="GTP-BINDING PROTEIN HFLX"/>
    <property type="match status" value="1"/>
</dbReference>
<evidence type="ECO:0000256" key="4">
    <source>
        <dbReference type="ARBA" id="ARBA00023134"/>
    </source>
</evidence>
<comment type="subcellular location">
    <subcellularLocation>
        <location evidence="5">Cytoplasm</location>
    </subcellularLocation>
    <text evidence="5">May associate with membranes.</text>
</comment>
<dbReference type="Proteomes" id="UP001279642">
    <property type="component" value="Unassembled WGS sequence"/>
</dbReference>
<comment type="similarity">
    <text evidence="5">Belongs to the TRAFAC class OBG-HflX-like GTPase superfamily. HflX GTPase family.</text>
</comment>
<evidence type="ECO:0000256" key="2">
    <source>
        <dbReference type="ARBA" id="ARBA00022741"/>
    </source>
</evidence>
<keyword evidence="9" id="KW-1185">Reference proteome</keyword>
<dbReference type="SUPFAM" id="SSF52540">
    <property type="entry name" value="P-loop containing nucleoside triphosphate hydrolases"/>
    <property type="match status" value="1"/>
</dbReference>
<dbReference type="CDD" id="cd01878">
    <property type="entry name" value="HflX"/>
    <property type="match status" value="1"/>
</dbReference>
<dbReference type="PROSITE" id="PS51705">
    <property type="entry name" value="G_HFLX"/>
    <property type="match status" value="1"/>
</dbReference>
<keyword evidence="2 5" id="KW-0547">Nucleotide-binding</keyword>
<dbReference type="InterPro" id="IPR042108">
    <property type="entry name" value="GTPase_HflX_N_sf"/>
</dbReference>
<name>A0ABU5EB24_9PROT</name>
<keyword evidence="5" id="KW-0963">Cytoplasm</keyword>
<dbReference type="RefSeq" id="WP_320508658.1">
    <property type="nucleotide sequence ID" value="NZ_JAXCLW010000002.1"/>
</dbReference>
<proteinExistence type="inferred from homology"/>
<dbReference type="InterPro" id="IPR025121">
    <property type="entry name" value="GTPase_HflX_N"/>
</dbReference>
<evidence type="ECO:0000256" key="3">
    <source>
        <dbReference type="ARBA" id="ARBA00022842"/>
    </source>
</evidence>
<organism evidence="8 9">
    <name type="scientific">Dongia soli</name>
    <dbReference type="NCBI Taxonomy" id="600628"/>
    <lineage>
        <taxon>Bacteria</taxon>
        <taxon>Pseudomonadati</taxon>
        <taxon>Pseudomonadota</taxon>
        <taxon>Alphaproteobacteria</taxon>
        <taxon>Rhodospirillales</taxon>
        <taxon>Dongiaceae</taxon>
        <taxon>Dongia</taxon>
    </lineage>
</organism>
<dbReference type="Pfam" id="PF01926">
    <property type="entry name" value="MMR_HSR1"/>
    <property type="match status" value="1"/>
</dbReference>
<evidence type="ECO:0000256" key="6">
    <source>
        <dbReference type="SAM" id="MobiDB-lite"/>
    </source>
</evidence>
<feature type="region of interest" description="Disordered" evidence="6">
    <location>
        <begin position="1"/>
        <end position="21"/>
    </location>
</feature>
<feature type="domain" description="Hflx-type G" evidence="7">
    <location>
        <begin position="197"/>
        <end position="377"/>
    </location>
</feature>
<keyword evidence="1" id="KW-0479">Metal-binding</keyword>